<dbReference type="Proteomes" id="UP000799444">
    <property type="component" value="Unassembled WGS sequence"/>
</dbReference>
<dbReference type="EMBL" id="ML996176">
    <property type="protein sequence ID" value="KAF2732482.1"/>
    <property type="molecule type" value="Genomic_DNA"/>
</dbReference>
<sequence length="285" mass="32159">MSHQTLPAPLKGQFLDVMAQILINWSINDIPRAFPREIKVDADIWNWDLELIEAVCWISRISTLPEAMDALKKVVSKGDSQNVLTFDHVDSAIAMLEEEENAQSRAYMYARQFRECLDNIQDNWYTGEDLHGAFPVDIRLPNPDFRKWPLKLVKSISRLSDKIDREEAMQTICGVLDGTYDDREDLGGALNYKDVRAAIDIIELIEQRRVQRSRELHALSLSSFLVARGNQLSVNTSTPSNDQSRPALGIKDANRFIPTNSTASSPSASNVPGYDVVAKRFPRLG</sequence>
<accession>A0A9P4QRJ2</accession>
<comment type="caution">
    <text evidence="1">The sequence shown here is derived from an EMBL/GenBank/DDBJ whole genome shotgun (WGS) entry which is preliminary data.</text>
</comment>
<keyword evidence="2" id="KW-1185">Reference proteome</keyword>
<name>A0A9P4QRJ2_9PLEO</name>
<reference evidence="1" key="1">
    <citation type="journal article" date="2020" name="Stud. Mycol.">
        <title>101 Dothideomycetes genomes: a test case for predicting lifestyles and emergence of pathogens.</title>
        <authorList>
            <person name="Haridas S."/>
            <person name="Albert R."/>
            <person name="Binder M."/>
            <person name="Bloem J."/>
            <person name="Labutti K."/>
            <person name="Salamov A."/>
            <person name="Andreopoulos B."/>
            <person name="Baker S."/>
            <person name="Barry K."/>
            <person name="Bills G."/>
            <person name="Bluhm B."/>
            <person name="Cannon C."/>
            <person name="Castanera R."/>
            <person name="Culley D."/>
            <person name="Daum C."/>
            <person name="Ezra D."/>
            <person name="Gonzalez J."/>
            <person name="Henrissat B."/>
            <person name="Kuo A."/>
            <person name="Liang C."/>
            <person name="Lipzen A."/>
            <person name="Lutzoni F."/>
            <person name="Magnuson J."/>
            <person name="Mondo S."/>
            <person name="Nolan M."/>
            <person name="Ohm R."/>
            <person name="Pangilinan J."/>
            <person name="Park H.-J."/>
            <person name="Ramirez L."/>
            <person name="Alfaro M."/>
            <person name="Sun H."/>
            <person name="Tritt A."/>
            <person name="Yoshinaga Y."/>
            <person name="Zwiers L.-H."/>
            <person name="Turgeon B."/>
            <person name="Goodwin S."/>
            <person name="Spatafora J."/>
            <person name="Crous P."/>
            <person name="Grigoriev I."/>
        </authorList>
    </citation>
    <scope>NUCLEOTIDE SEQUENCE</scope>
    <source>
        <strain evidence="1">CBS 125425</strain>
    </source>
</reference>
<evidence type="ECO:0000313" key="2">
    <source>
        <dbReference type="Proteomes" id="UP000799444"/>
    </source>
</evidence>
<protein>
    <submittedName>
        <fullName evidence="1">Uncharacterized protein</fullName>
    </submittedName>
</protein>
<dbReference type="AlphaFoldDB" id="A0A9P4QRJ2"/>
<proteinExistence type="predicted"/>
<evidence type="ECO:0000313" key="1">
    <source>
        <dbReference type="EMBL" id="KAF2732482.1"/>
    </source>
</evidence>
<gene>
    <name evidence="1" type="ORF">EJ04DRAFT_513848</name>
</gene>
<organism evidence="1 2">
    <name type="scientific">Polyplosphaeria fusca</name>
    <dbReference type="NCBI Taxonomy" id="682080"/>
    <lineage>
        <taxon>Eukaryota</taxon>
        <taxon>Fungi</taxon>
        <taxon>Dikarya</taxon>
        <taxon>Ascomycota</taxon>
        <taxon>Pezizomycotina</taxon>
        <taxon>Dothideomycetes</taxon>
        <taxon>Pleosporomycetidae</taxon>
        <taxon>Pleosporales</taxon>
        <taxon>Tetraplosphaeriaceae</taxon>
        <taxon>Polyplosphaeria</taxon>
    </lineage>
</organism>